<evidence type="ECO:0000313" key="11">
    <source>
        <dbReference type="EMBL" id="PNT37363.2"/>
    </source>
</evidence>
<evidence type="ECO:0000256" key="6">
    <source>
        <dbReference type="ARBA" id="ARBA00037909"/>
    </source>
</evidence>
<dbReference type="GO" id="GO:0009686">
    <property type="term" value="P:gibberellin biosynthetic process"/>
    <property type="evidence" value="ECO:0000318"/>
    <property type="project" value="GO_Central"/>
</dbReference>
<gene>
    <name evidence="11" type="ORF">POPTR_005G184400</name>
</gene>
<dbReference type="Proteomes" id="UP000006729">
    <property type="component" value="Chromosome 5"/>
</dbReference>
<dbReference type="Pfam" id="PF03171">
    <property type="entry name" value="2OG-FeII_Oxy"/>
    <property type="match status" value="1"/>
</dbReference>
<keyword evidence="5 9" id="KW-0408">Iron</keyword>
<accession>A0A2K2AIK5</accession>
<proteinExistence type="inferred from homology"/>
<keyword evidence="3 9" id="KW-0479">Metal-binding</keyword>
<dbReference type="InterPro" id="IPR005123">
    <property type="entry name" value="Oxoglu/Fe-dep_dioxygenase_dom"/>
</dbReference>
<reference evidence="11 12" key="1">
    <citation type="journal article" date="2006" name="Science">
        <title>The genome of black cottonwood, Populus trichocarpa (Torr. &amp; Gray).</title>
        <authorList>
            <person name="Tuskan G.A."/>
            <person name="Difazio S."/>
            <person name="Jansson S."/>
            <person name="Bohlmann J."/>
            <person name="Grigoriev I."/>
            <person name="Hellsten U."/>
            <person name="Putnam N."/>
            <person name="Ralph S."/>
            <person name="Rombauts S."/>
            <person name="Salamov A."/>
            <person name="Schein J."/>
            <person name="Sterck L."/>
            <person name="Aerts A."/>
            <person name="Bhalerao R.R."/>
            <person name="Bhalerao R.P."/>
            <person name="Blaudez D."/>
            <person name="Boerjan W."/>
            <person name="Brun A."/>
            <person name="Brunner A."/>
            <person name="Busov V."/>
            <person name="Campbell M."/>
            <person name="Carlson J."/>
            <person name="Chalot M."/>
            <person name="Chapman J."/>
            <person name="Chen G.L."/>
            <person name="Cooper D."/>
            <person name="Coutinho P.M."/>
            <person name="Couturier J."/>
            <person name="Covert S."/>
            <person name="Cronk Q."/>
            <person name="Cunningham R."/>
            <person name="Davis J."/>
            <person name="Degroeve S."/>
            <person name="Dejardin A."/>
            <person name="Depamphilis C."/>
            <person name="Detter J."/>
            <person name="Dirks B."/>
            <person name="Dubchak I."/>
            <person name="Duplessis S."/>
            <person name="Ehlting J."/>
            <person name="Ellis B."/>
            <person name="Gendler K."/>
            <person name="Goodstein D."/>
            <person name="Gribskov M."/>
            <person name="Grimwood J."/>
            <person name="Groover A."/>
            <person name="Gunter L."/>
            <person name="Hamberger B."/>
            <person name="Heinze B."/>
            <person name="Helariutta Y."/>
            <person name="Henrissat B."/>
            <person name="Holligan D."/>
            <person name="Holt R."/>
            <person name="Huang W."/>
            <person name="Islam-Faridi N."/>
            <person name="Jones S."/>
            <person name="Jones-Rhoades M."/>
            <person name="Jorgensen R."/>
            <person name="Joshi C."/>
            <person name="Kangasjarvi J."/>
            <person name="Karlsson J."/>
            <person name="Kelleher C."/>
            <person name="Kirkpatrick R."/>
            <person name="Kirst M."/>
            <person name="Kohler A."/>
            <person name="Kalluri U."/>
            <person name="Larimer F."/>
            <person name="Leebens-Mack J."/>
            <person name="Leple J.C."/>
            <person name="Locascio P."/>
            <person name="Lou Y."/>
            <person name="Lucas S."/>
            <person name="Martin F."/>
            <person name="Montanini B."/>
            <person name="Napoli C."/>
            <person name="Nelson D.R."/>
            <person name="Nelson C."/>
            <person name="Nieminen K."/>
            <person name="Nilsson O."/>
            <person name="Pereda V."/>
            <person name="Peter G."/>
            <person name="Philippe R."/>
            <person name="Pilate G."/>
            <person name="Poliakov A."/>
            <person name="Razumovskaya J."/>
            <person name="Richardson P."/>
            <person name="Rinaldi C."/>
            <person name="Ritland K."/>
            <person name="Rouze P."/>
            <person name="Ryaboy D."/>
            <person name="Schmutz J."/>
            <person name="Schrader J."/>
            <person name="Segerman B."/>
            <person name="Shin H."/>
            <person name="Siddiqui A."/>
            <person name="Sterky F."/>
            <person name="Terry A."/>
            <person name="Tsai C.J."/>
            <person name="Uberbacher E."/>
            <person name="Unneberg P."/>
            <person name="Vahala J."/>
            <person name="Wall K."/>
            <person name="Wessler S."/>
            <person name="Yang G."/>
            <person name="Yin T."/>
            <person name="Douglas C."/>
            <person name="Marra M."/>
            <person name="Sandberg G."/>
            <person name="Van de Peer Y."/>
            <person name="Rokhsar D."/>
        </authorList>
    </citation>
    <scope>NUCLEOTIDE SEQUENCE [LARGE SCALE GENOMIC DNA]</scope>
    <source>
        <strain evidence="12">cv. Nisqually</strain>
    </source>
</reference>
<dbReference type="PANTHER" id="PTHR47990">
    <property type="entry name" value="2-OXOGLUTARATE (2OG) AND FE(II)-DEPENDENT OXYGENASE SUPERFAMILY PROTEIN-RELATED"/>
    <property type="match status" value="1"/>
</dbReference>
<dbReference type="InterPro" id="IPR050231">
    <property type="entry name" value="Iron_ascorbate_oxido_reductase"/>
</dbReference>
<dbReference type="AlphaFoldDB" id="A0A2K2AIK5"/>
<dbReference type="SUPFAM" id="SSF51197">
    <property type="entry name" value="Clavaminate synthase-like"/>
    <property type="match status" value="1"/>
</dbReference>
<name>A0A2K2AIK5_POPTR</name>
<comment type="pathway">
    <text evidence="2">Hormone biosynthesis.</text>
</comment>
<keyword evidence="4 9" id="KW-0560">Oxidoreductase</keyword>
<evidence type="ECO:0000313" key="12">
    <source>
        <dbReference type="Proteomes" id="UP000006729"/>
    </source>
</evidence>
<sequence length="384" mass="43879">MGIDIYKYHVSAPPNIHLCLSFSMDSPLKLQEQSKGFLFDSVLHKQAGFPKEFLWPDLVRAQQELSEPLVDLEGFFKGDEEATKQAANIIKDACSRHGFFQVINHGVDPNVIRDAEDYMDHFFRLPVSEKLKARRMPGSLCGYSGAHADRYASKLPWKETLSFRYHENSSDLVVLDFFKSALGNDFEQTGMVYQKYCEAMMDLSFAILELLAISLGVDRKLYRKFFEDGFSILRCNFYPPCQEPGNTLGTGPHCDSNSITILHQDQVGGLEIFTNKVWQTIPPLQGALIINIGDTFTALSNGKYKSCLHRAMVNQHEQRKSLAFFLSPREDKVVRPPQELVCSEGKRMYPDFTWLNLSRFVQNHYRADDSTLQNFTNWSQSVNL</sequence>
<comment type="catalytic activity">
    <reaction evidence="8">
        <text>gibberellin A12 + 2 2-oxoglutarate + 3 O2 + H(+) = gibberellin A9 + 2 succinate + 3 CO2 + 2 H2O</text>
        <dbReference type="Rhea" id="RHEA:60772"/>
        <dbReference type="ChEBI" id="CHEBI:15377"/>
        <dbReference type="ChEBI" id="CHEBI:15378"/>
        <dbReference type="ChEBI" id="CHEBI:15379"/>
        <dbReference type="ChEBI" id="CHEBI:16526"/>
        <dbReference type="ChEBI" id="CHEBI:16810"/>
        <dbReference type="ChEBI" id="CHEBI:30031"/>
        <dbReference type="ChEBI" id="CHEBI:58627"/>
        <dbReference type="ChEBI" id="CHEBI:73255"/>
    </reaction>
    <physiologicalReaction direction="left-to-right" evidence="8">
        <dbReference type="Rhea" id="RHEA:60773"/>
    </physiologicalReaction>
</comment>
<evidence type="ECO:0000256" key="7">
    <source>
        <dbReference type="ARBA" id="ARBA00043997"/>
    </source>
</evidence>
<dbReference type="PRINTS" id="PR00682">
    <property type="entry name" value="IPNSYNTHASE"/>
</dbReference>
<dbReference type="Gene3D" id="2.60.120.330">
    <property type="entry name" value="B-lactam Antibiotic, Isopenicillin N Synthase, Chain"/>
    <property type="match status" value="1"/>
</dbReference>
<dbReference type="InterPro" id="IPR027443">
    <property type="entry name" value="IPNS-like_sf"/>
</dbReference>
<dbReference type="FunFam" id="2.60.120.330:FF:000003">
    <property type="entry name" value="Gibberellin 20 oxidase 2"/>
    <property type="match status" value="1"/>
</dbReference>
<evidence type="ECO:0000256" key="4">
    <source>
        <dbReference type="ARBA" id="ARBA00023002"/>
    </source>
</evidence>
<organism evidence="11 12">
    <name type="scientific">Populus trichocarpa</name>
    <name type="common">Western balsam poplar</name>
    <name type="synonym">Populus balsamifera subsp. trichocarpa</name>
    <dbReference type="NCBI Taxonomy" id="3694"/>
    <lineage>
        <taxon>Eukaryota</taxon>
        <taxon>Viridiplantae</taxon>
        <taxon>Streptophyta</taxon>
        <taxon>Embryophyta</taxon>
        <taxon>Tracheophyta</taxon>
        <taxon>Spermatophyta</taxon>
        <taxon>Magnoliopsida</taxon>
        <taxon>eudicotyledons</taxon>
        <taxon>Gunneridae</taxon>
        <taxon>Pentapetalae</taxon>
        <taxon>rosids</taxon>
        <taxon>fabids</taxon>
        <taxon>Malpighiales</taxon>
        <taxon>Salicaceae</taxon>
        <taxon>Saliceae</taxon>
        <taxon>Populus</taxon>
    </lineage>
</organism>
<dbReference type="GO" id="GO:0046872">
    <property type="term" value="F:metal ion binding"/>
    <property type="evidence" value="ECO:0007669"/>
    <property type="project" value="UniProtKB-KW"/>
</dbReference>
<dbReference type="GO" id="GO:0009908">
    <property type="term" value="P:flower development"/>
    <property type="evidence" value="ECO:0000318"/>
    <property type="project" value="GO_Central"/>
</dbReference>
<dbReference type="Pfam" id="PF14226">
    <property type="entry name" value="DIOX_N"/>
    <property type="match status" value="1"/>
</dbReference>
<comment type="pathway">
    <text evidence="6">Plant hormone biosynthesis; gibberellin biosynthesis.</text>
</comment>
<evidence type="ECO:0000256" key="2">
    <source>
        <dbReference type="ARBA" id="ARBA00004972"/>
    </source>
</evidence>
<dbReference type="PROSITE" id="PS51471">
    <property type="entry name" value="FE2OG_OXY"/>
    <property type="match status" value="1"/>
</dbReference>
<feature type="domain" description="Fe2OG dioxygenase" evidence="10">
    <location>
        <begin position="228"/>
        <end position="328"/>
    </location>
</feature>
<evidence type="ECO:0000256" key="3">
    <source>
        <dbReference type="ARBA" id="ARBA00022723"/>
    </source>
</evidence>
<keyword evidence="12" id="KW-1185">Reference proteome</keyword>
<dbReference type="InParanoid" id="A0A2K2AIK5"/>
<dbReference type="STRING" id="3694.A0A2K2AIK5"/>
<evidence type="ECO:0000256" key="5">
    <source>
        <dbReference type="ARBA" id="ARBA00023004"/>
    </source>
</evidence>
<protein>
    <recommendedName>
        <fullName evidence="10">Fe2OG dioxygenase domain-containing protein</fullName>
    </recommendedName>
</protein>
<evidence type="ECO:0000256" key="9">
    <source>
        <dbReference type="RuleBase" id="RU003682"/>
    </source>
</evidence>
<dbReference type="InterPro" id="IPR026992">
    <property type="entry name" value="DIOX_N"/>
</dbReference>
<comment type="similarity">
    <text evidence="7">Belongs to the iron/ascorbate-dependent oxidoreductase family. GA20OX subfamily.</text>
</comment>
<evidence type="ECO:0000256" key="1">
    <source>
        <dbReference type="ARBA" id="ARBA00001961"/>
    </source>
</evidence>
<dbReference type="GO" id="GO:0009416">
    <property type="term" value="P:response to light stimulus"/>
    <property type="evidence" value="ECO:0000318"/>
    <property type="project" value="GO_Central"/>
</dbReference>
<dbReference type="GO" id="GO:0045544">
    <property type="term" value="F:gibberellin 20-oxidase activity"/>
    <property type="evidence" value="ECO:0000318"/>
    <property type="project" value="GO_Central"/>
</dbReference>
<evidence type="ECO:0000256" key="8">
    <source>
        <dbReference type="ARBA" id="ARBA00050508"/>
    </source>
</evidence>
<comment type="cofactor">
    <cofactor evidence="1">
        <name>L-ascorbate</name>
        <dbReference type="ChEBI" id="CHEBI:38290"/>
    </cofactor>
</comment>
<dbReference type="ExpressionAtlas" id="A0A2K2AIK5">
    <property type="expression patterns" value="baseline and differential"/>
</dbReference>
<dbReference type="GO" id="GO:0009826">
    <property type="term" value="P:unidimensional cell growth"/>
    <property type="evidence" value="ECO:0000318"/>
    <property type="project" value="GO_Central"/>
</dbReference>
<dbReference type="EMBL" id="CM009294">
    <property type="protein sequence ID" value="PNT37363.2"/>
    <property type="molecule type" value="Genomic_DNA"/>
</dbReference>
<dbReference type="InterPro" id="IPR044861">
    <property type="entry name" value="IPNS-like_FE2OG_OXY"/>
</dbReference>
<evidence type="ECO:0000259" key="10">
    <source>
        <dbReference type="PROSITE" id="PS51471"/>
    </source>
</evidence>